<evidence type="ECO:0000313" key="1">
    <source>
        <dbReference type="EMBL" id="CCH41763.1"/>
    </source>
</evidence>
<gene>
    <name evidence="1" type="ORF">BN7_1302</name>
</gene>
<reference evidence="1 2" key="1">
    <citation type="journal article" date="2012" name="Eukaryot. Cell">
        <title>Draft genome sequence of Wickerhamomyces ciferrii NRRL Y-1031 F-60-10.</title>
        <authorList>
            <person name="Schneider J."/>
            <person name="Andrea H."/>
            <person name="Blom J."/>
            <person name="Jaenicke S."/>
            <person name="Ruckert C."/>
            <person name="Schorsch C."/>
            <person name="Szczepanowski R."/>
            <person name="Farwick M."/>
            <person name="Goesmann A."/>
            <person name="Puhler A."/>
            <person name="Schaffer S."/>
            <person name="Tauch A."/>
            <person name="Kohler T."/>
            <person name="Brinkrolf K."/>
        </authorList>
    </citation>
    <scope>NUCLEOTIDE SEQUENCE [LARGE SCALE GENOMIC DNA]</scope>
    <source>
        <strain evidence="2">ATCC 14091 / BCRC 22168 / CBS 111 / JCM 3599 / NBRC 0793 / NRRL Y-1031 F-60-10</strain>
    </source>
</reference>
<accession>K0KL00</accession>
<organism evidence="1 2">
    <name type="scientific">Wickerhamomyces ciferrii (strain ATCC 14091 / BCRC 22168 / CBS 111 / JCM 3599 / NBRC 0793 / NRRL Y-1031 F-60-10)</name>
    <name type="common">Yeast</name>
    <name type="synonym">Pichia ciferrii</name>
    <dbReference type="NCBI Taxonomy" id="1206466"/>
    <lineage>
        <taxon>Eukaryota</taxon>
        <taxon>Fungi</taxon>
        <taxon>Dikarya</taxon>
        <taxon>Ascomycota</taxon>
        <taxon>Saccharomycotina</taxon>
        <taxon>Saccharomycetes</taxon>
        <taxon>Phaffomycetales</taxon>
        <taxon>Wickerhamomycetaceae</taxon>
        <taxon>Wickerhamomyces</taxon>
    </lineage>
</organism>
<keyword evidence="2" id="KW-1185">Reference proteome</keyword>
<dbReference type="InParanoid" id="K0KL00"/>
<name>K0KL00_WICCF</name>
<proteinExistence type="predicted"/>
<sequence>MAAFVLVGAFFLGSSAASLFFRSRRIYLNRTATVNQIIPLSSHLNKITVIKHDNNCWLIKNPQGVKIYEIRRVFDRIKMMSKFQLQLMNKKALSTINSGLFDGYIYLHNVETEPLSPMRTTPSVLKMTSKFWSFTTEFKYGTNLILRWSGLTHFEIITKNKNGSRDHGIDIHERAATVRENNDGCGYTIYFTFEKINLEILLSTFIVALTAYGNR</sequence>
<dbReference type="Proteomes" id="UP000009328">
    <property type="component" value="Unassembled WGS sequence"/>
</dbReference>
<dbReference type="AlphaFoldDB" id="K0KL00"/>
<comment type="caution">
    <text evidence="1">The sequence shown here is derived from an EMBL/GenBank/DDBJ whole genome shotgun (WGS) entry which is preliminary data.</text>
</comment>
<protein>
    <submittedName>
        <fullName evidence="1">Secreted protein</fullName>
    </submittedName>
</protein>
<dbReference type="HOGENOM" id="CLU_1284168_0_0_1"/>
<evidence type="ECO:0000313" key="2">
    <source>
        <dbReference type="Proteomes" id="UP000009328"/>
    </source>
</evidence>
<dbReference type="EMBL" id="CAIF01000028">
    <property type="protein sequence ID" value="CCH41763.1"/>
    <property type="molecule type" value="Genomic_DNA"/>
</dbReference>